<dbReference type="AlphaFoldDB" id="A0A212EVV9"/>
<keyword evidence="4" id="KW-0863">Zinc-finger</keyword>
<dbReference type="Gene3D" id="3.30.160.60">
    <property type="entry name" value="Classic Zinc Finger"/>
    <property type="match status" value="5"/>
</dbReference>
<dbReference type="SMART" id="SM00355">
    <property type="entry name" value="ZnF_C2H2"/>
    <property type="match status" value="9"/>
</dbReference>
<evidence type="ECO:0000256" key="5">
    <source>
        <dbReference type="ARBA" id="ARBA00022833"/>
    </source>
</evidence>
<dbReference type="EMBL" id="AGBW02012131">
    <property type="protein sequence ID" value="OWR45584.1"/>
    <property type="molecule type" value="Genomic_DNA"/>
</dbReference>
<dbReference type="Proteomes" id="UP000007151">
    <property type="component" value="Unassembled WGS sequence"/>
</dbReference>
<comment type="caution">
    <text evidence="7">The sequence shown here is derived from an EMBL/GenBank/DDBJ whole genome shotgun (WGS) entry which is preliminary data.</text>
</comment>
<dbReference type="InterPro" id="IPR050888">
    <property type="entry name" value="ZnF_C2H2-type_TF"/>
</dbReference>
<evidence type="ECO:0000313" key="7">
    <source>
        <dbReference type="EMBL" id="OWR45584.1"/>
    </source>
</evidence>
<dbReference type="GO" id="GO:0008270">
    <property type="term" value="F:zinc ion binding"/>
    <property type="evidence" value="ECO:0007669"/>
    <property type="project" value="UniProtKB-KW"/>
</dbReference>
<dbReference type="InterPro" id="IPR013087">
    <property type="entry name" value="Znf_C2H2_type"/>
</dbReference>
<evidence type="ECO:0000256" key="4">
    <source>
        <dbReference type="ARBA" id="ARBA00022771"/>
    </source>
</evidence>
<accession>A0A212EVV9</accession>
<dbReference type="Pfam" id="PF00096">
    <property type="entry name" value="zf-C2H2"/>
    <property type="match status" value="5"/>
</dbReference>
<dbReference type="PROSITE" id="PS00028">
    <property type="entry name" value="ZINC_FINGER_C2H2_1"/>
    <property type="match status" value="9"/>
</dbReference>
<evidence type="ECO:0000256" key="2">
    <source>
        <dbReference type="ARBA" id="ARBA00022723"/>
    </source>
</evidence>
<gene>
    <name evidence="7" type="ORF">KGM_214400</name>
</gene>
<keyword evidence="5" id="KW-0862">Zinc</keyword>
<keyword evidence="8" id="KW-1185">Reference proteome</keyword>
<organism evidence="7 8">
    <name type="scientific">Danaus plexippus plexippus</name>
    <dbReference type="NCBI Taxonomy" id="278856"/>
    <lineage>
        <taxon>Eukaryota</taxon>
        <taxon>Metazoa</taxon>
        <taxon>Ecdysozoa</taxon>
        <taxon>Arthropoda</taxon>
        <taxon>Hexapoda</taxon>
        <taxon>Insecta</taxon>
        <taxon>Pterygota</taxon>
        <taxon>Neoptera</taxon>
        <taxon>Endopterygota</taxon>
        <taxon>Lepidoptera</taxon>
        <taxon>Glossata</taxon>
        <taxon>Ditrysia</taxon>
        <taxon>Papilionoidea</taxon>
        <taxon>Nymphalidae</taxon>
        <taxon>Danainae</taxon>
        <taxon>Danaini</taxon>
        <taxon>Danaina</taxon>
        <taxon>Danaus</taxon>
        <taxon>Danaus</taxon>
    </lineage>
</organism>
<protein>
    <submittedName>
        <fullName evidence="7">Zinc finger protein 37 isoform 2</fullName>
    </submittedName>
</protein>
<keyword evidence="2" id="KW-0479">Metal-binding</keyword>
<dbReference type="OrthoDB" id="8922241at2759"/>
<dbReference type="PANTHER" id="PTHR24406">
    <property type="entry name" value="TRANSCRIPTIONAL REPRESSOR CTCFL-RELATED"/>
    <property type="match status" value="1"/>
</dbReference>
<comment type="subcellular location">
    <subcellularLocation>
        <location evidence="1">Nucleus</location>
    </subcellularLocation>
</comment>
<keyword evidence="3" id="KW-0677">Repeat</keyword>
<dbReference type="FunFam" id="3.30.160.60:FF:000100">
    <property type="entry name" value="Zinc finger 45-like"/>
    <property type="match status" value="1"/>
</dbReference>
<dbReference type="eggNOG" id="KOG1721">
    <property type="taxonomic scope" value="Eukaryota"/>
</dbReference>
<reference evidence="7 8" key="1">
    <citation type="journal article" date="2011" name="Cell">
        <title>The monarch butterfly genome yields insights into long-distance migration.</title>
        <authorList>
            <person name="Zhan S."/>
            <person name="Merlin C."/>
            <person name="Boore J.L."/>
            <person name="Reppert S.M."/>
        </authorList>
    </citation>
    <scope>NUCLEOTIDE SEQUENCE [LARGE SCALE GENOMIC DNA]</scope>
    <source>
        <strain evidence="7">F-2</strain>
    </source>
</reference>
<evidence type="ECO:0000256" key="6">
    <source>
        <dbReference type="ARBA" id="ARBA00023242"/>
    </source>
</evidence>
<dbReference type="PROSITE" id="PS50157">
    <property type="entry name" value="ZINC_FINGER_C2H2_2"/>
    <property type="match status" value="7"/>
</dbReference>
<proteinExistence type="predicted"/>
<dbReference type="GO" id="GO:0005634">
    <property type="term" value="C:nucleus"/>
    <property type="evidence" value="ECO:0007669"/>
    <property type="project" value="UniProtKB-SubCell"/>
</dbReference>
<dbReference type="KEGG" id="dpl:KGM_214400"/>
<dbReference type="InterPro" id="IPR036236">
    <property type="entry name" value="Znf_C2H2_sf"/>
</dbReference>
<name>A0A212EVV9_DANPL</name>
<dbReference type="FunFam" id="3.30.160.60:FF:000446">
    <property type="entry name" value="Zinc finger protein"/>
    <property type="match status" value="1"/>
</dbReference>
<evidence type="ECO:0000256" key="1">
    <source>
        <dbReference type="ARBA" id="ARBA00004123"/>
    </source>
</evidence>
<evidence type="ECO:0000313" key="8">
    <source>
        <dbReference type="Proteomes" id="UP000007151"/>
    </source>
</evidence>
<keyword evidence="6" id="KW-0539">Nucleus</keyword>
<dbReference type="SUPFAM" id="SSF57667">
    <property type="entry name" value="beta-beta-alpha zinc fingers"/>
    <property type="match status" value="5"/>
</dbReference>
<sequence length="648" mass="74743">MLHNTGTFDQNEVPIKQNNLSSEDRIISSNNIMSKSDQSGQIHFSVPYQVNLGLTPYNHGFEVSAQRFQNNGLPLNLNVQNNSVLTKNYPQVFTKAYHKQMDIDYNYLNSYKQPNYDVNHVNTPSMALSLRKHNEDTKTSDIKPQSDILTKISQESSYKIEVDLSRKPVNNVNTDSITDLSNKLLRDDSRKRLANTVKIIENIISHPSNSRKIKLEHNIKTENYEDLSETSDTDFVISESDYNDADDKRSMSKSYKPGINHLDTLCSTVKTENWLCDDDKASNEDVQETSTRTVVVPSILNIEQINPFLKDTHGVQSDETKNYDIIGAESSINVAKEIIKKGASLIATYFECPHCKLFFNNPKRFIIHTKWHTFGYITEKKLRSQKEKIVKPRSRKYKVSGSDDNTEEGIIPCTDCKRTFSSTPSLMNHRRKYHPTRLRECKICGKTMVGLAALRAHVTTHTTESRFQCEDCPKWFKYAHSLAKHRDTHLEKTEECPQCPKKFGSTALLNVHMKTHERVLRGATFRCTYCGKGFFESYSLQAHERTHRNERPFVCEICNTSFGTNSSLKRHLKVSHSTSKPFECTTCHRSFVSENIRDRHFIRYHGDPEEFKFMCKLCPCKYLNARELRRHIYKVHPKPKIKVEVGSD</sequence>
<evidence type="ECO:0000256" key="3">
    <source>
        <dbReference type="ARBA" id="ARBA00022737"/>
    </source>
</evidence>